<dbReference type="InterPro" id="IPR019775">
    <property type="entry name" value="WD40_repeat_CS"/>
</dbReference>
<evidence type="ECO:0000259" key="9">
    <source>
        <dbReference type="SMART" id="SM01035"/>
    </source>
</evidence>
<dbReference type="SMART" id="SM00320">
    <property type="entry name" value="WD40"/>
    <property type="match status" value="5"/>
</dbReference>
<dbReference type="InterPro" id="IPR015943">
    <property type="entry name" value="WD40/YVTN_repeat-like_dom_sf"/>
</dbReference>
<evidence type="ECO:0000256" key="4">
    <source>
        <dbReference type="ARBA" id="ARBA00022737"/>
    </source>
</evidence>
<dbReference type="PANTHER" id="PTHR17605:SF0">
    <property type="entry name" value="RIBOSOME BIOGENESIS PROTEIN BOP1"/>
    <property type="match status" value="1"/>
</dbReference>
<keyword evidence="3 7" id="KW-0853">WD repeat</keyword>
<dbReference type="PROSITE" id="PS50082">
    <property type="entry name" value="WD_REPEATS_2"/>
    <property type="match status" value="1"/>
</dbReference>
<keyword evidence="4" id="KW-0677">Repeat</keyword>
<dbReference type="GO" id="GO:0070545">
    <property type="term" value="C:PeBoW complex"/>
    <property type="evidence" value="ECO:0007669"/>
    <property type="project" value="TreeGrafter"/>
</dbReference>
<evidence type="ECO:0000256" key="2">
    <source>
        <dbReference type="ARBA" id="ARBA00022552"/>
    </source>
</evidence>
<dbReference type="SUPFAM" id="SSF50978">
    <property type="entry name" value="WD40 repeat-like"/>
    <property type="match status" value="1"/>
</dbReference>
<dbReference type="PROSITE" id="PS00678">
    <property type="entry name" value="WD_REPEATS_1"/>
    <property type="match status" value="1"/>
</dbReference>
<dbReference type="Pfam" id="PF00400">
    <property type="entry name" value="WD40"/>
    <property type="match status" value="4"/>
</dbReference>
<keyword evidence="5 6" id="KW-0539">Nucleus</keyword>
<dbReference type="InterPro" id="IPR028598">
    <property type="entry name" value="BOP1/Erb1"/>
</dbReference>
<dbReference type="OrthoDB" id="5571054at2759"/>
<keyword evidence="11" id="KW-1185">Reference proteome</keyword>
<dbReference type="InterPro" id="IPR036322">
    <property type="entry name" value="WD40_repeat_dom_sf"/>
</dbReference>
<evidence type="ECO:0000256" key="1">
    <source>
        <dbReference type="ARBA" id="ARBA00022517"/>
    </source>
</evidence>
<dbReference type="HAMAP" id="MF_03027">
    <property type="entry name" value="BOP1"/>
    <property type="match status" value="1"/>
</dbReference>
<organism evidence="10 11">
    <name type="scientific">Diacronema lutheri</name>
    <name type="common">Unicellular marine alga</name>
    <name type="synonym">Monochrysis lutheri</name>
    <dbReference type="NCBI Taxonomy" id="2081491"/>
    <lineage>
        <taxon>Eukaryota</taxon>
        <taxon>Haptista</taxon>
        <taxon>Haptophyta</taxon>
        <taxon>Pavlovophyceae</taxon>
        <taxon>Pavlovales</taxon>
        <taxon>Pavlovaceae</taxon>
        <taxon>Diacronema</taxon>
    </lineage>
</organism>
<name>A0A8J5XXD5_DIALT</name>
<dbReference type="SMART" id="SM01035">
    <property type="entry name" value="BOP1NT"/>
    <property type="match status" value="1"/>
</dbReference>
<evidence type="ECO:0000256" key="7">
    <source>
        <dbReference type="PROSITE-ProRule" id="PRU00221"/>
    </source>
</evidence>
<sequence length="728" mass="79167">MPTKAGGGKRRRDIAKEDGAVAELAGEAEAAGTAASGAAEPGAVGAADESDSEDDGVRNMVGDVPLEWYDEYDHIGYGLDGQRLARPPQLDELDALIERYDKGNSRTVYDALHGELVELTDDDVGMIRRIQGNQYPDANFDPYPDTVEWVSSVPEKEPLWARPEPKSRFVPSVWERKRIVRLVRAMRSESYAKSQAAQAAAKERQRPDYNYAIWDETLEDLTREQRRLMYKRLNAPKQPPPTNAESYNPPAEYLLSAEEEAEWLATDREDRPSNFVPRKYDSLRRVPAYTNLPMERFQRCLDLYLCPRTQRAKLDIAPESLLPQLPDLSQLEPYPKRLSASYAADAGCVRTLSVHAGGQWLATGGDDGIVRVWEVATGRCTLSWDLGGVGGGGATPDAAPSAPRAAEPIHRLAFAPAADRSMLAVSIGPIVLLVALPHLHPPAPQPAQLTRAATAAIASAAVPSADAAALLAPPAAAGASVIAWARCDVPPPVVLAGRQAADEPRLPPALSIAHAKAAKQLAWHPRCDYFASVVPEGGARAVLLHQISRRVSQQPFAKSKGRIESVLFHSTRPHLFVATQREVRVYDLLKQTLVKKLSAEVQWISSMALHPAGDNLVVGSYDKSVVWFDLDLGTRPYKALRSHTLAVRAVAFHSSLPLFASASDDLGVQVFHGQVHDDLGSNATIVPLKRLEVHAAGQAGLGVMDCAFHPQQPWLFSCGADGAVHLYT</sequence>
<dbReference type="AlphaFoldDB" id="A0A8J5XXD5"/>
<proteinExistence type="inferred from homology"/>
<dbReference type="GO" id="GO:0043021">
    <property type="term" value="F:ribonucleoprotein complex binding"/>
    <property type="evidence" value="ECO:0007669"/>
    <property type="project" value="UniProtKB-UniRule"/>
</dbReference>
<feature type="compositionally biased region" description="Low complexity" evidence="8">
    <location>
        <begin position="25"/>
        <end position="47"/>
    </location>
</feature>
<comment type="similarity">
    <text evidence="6">Belongs to the WD repeat BOP1/ERB1 family.</text>
</comment>
<evidence type="ECO:0000256" key="6">
    <source>
        <dbReference type="HAMAP-Rule" id="MF_03027"/>
    </source>
</evidence>
<dbReference type="PANTHER" id="PTHR17605">
    <property type="entry name" value="RIBOSOME BIOGENESIS PROTEIN BOP1 BLOCK OF PROLIFERATION 1 PROTEIN"/>
    <property type="match status" value="1"/>
</dbReference>
<dbReference type="OMA" id="LEVANPM"/>
<evidence type="ECO:0000256" key="5">
    <source>
        <dbReference type="ARBA" id="ARBA00023242"/>
    </source>
</evidence>
<dbReference type="InterPro" id="IPR001680">
    <property type="entry name" value="WD40_rpt"/>
</dbReference>
<keyword evidence="1 6" id="KW-0690">Ribosome biogenesis</keyword>
<evidence type="ECO:0000256" key="8">
    <source>
        <dbReference type="SAM" id="MobiDB-lite"/>
    </source>
</evidence>
<dbReference type="Pfam" id="PF08145">
    <property type="entry name" value="BOP1NT"/>
    <property type="match status" value="1"/>
</dbReference>
<dbReference type="FunFam" id="2.130.10.10:FF:000576">
    <property type="entry name" value="Ribosome biogenesis protein ERB1"/>
    <property type="match status" value="1"/>
</dbReference>
<reference evidence="10" key="1">
    <citation type="submission" date="2021-05" db="EMBL/GenBank/DDBJ databases">
        <title>The genome of the haptophyte Pavlova lutheri (Diacronema luteri, Pavlovales) - a model for lipid biosynthesis in eukaryotic algae.</title>
        <authorList>
            <person name="Hulatt C.J."/>
            <person name="Posewitz M.C."/>
        </authorList>
    </citation>
    <scope>NUCLEOTIDE SEQUENCE</scope>
    <source>
        <strain evidence="10">NIVA-4/92</strain>
    </source>
</reference>
<evidence type="ECO:0000256" key="3">
    <source>
        <dbReference type="ARBA" id="ARBA00022574"/>
    </source>
</evidence>
<protein>
    <recommendedName>
        <fullName evidence="6">Ribosome biogenesis protein BOP1 homolog</fullName>
    </recommendedName>
</protein>
<keyword evidence="2 6" id="KW-0698">rRNA processing</keyword>
<evidence type="ECO:0000313" key="10">
    <source>
        <dbReference type="EMBL" id="KAG8469680.1"/>
    </source>
</evidence>
<feature type="region of interest" description="Disordered" evidence="8">
    <location>
        <begin position="25"/>
        <end position="59"/>
    </location>
</feature>
<dbReference type="InterPro" id="IPR012953">
    <property type="entry name" value="BOP1_N_dom"/>
</dbReference>
<comment type="function">
    <text evidence="6">Required for maturation of ribosomal RNAs and formation of the large ribosomal subunit.</text>
</comment>
<dbReference type="GO" id="GO:0000463">
    <property type="term" value="P:maturation of LSU-rRNA from tricistronic rRNA transcript (SSU-rRNA, 5.8S rRNA, LSU-rRNA)"/>
    <property type="evidence" value="ECO:0007669"/>
    <property type="project" value="UniProtKB-UniRule"/>
</dbReference>
<feature type="domain" description="BOP1 N-terminal" evidence="9">
    <location>
        <begin position="69"/>
        <end position="335"/>
    </location>
</feature>
<dbReference type="GO" id="GO:0005654">
    <property type="term" value="C:nucleoplasm"/>
    <property type="evidence" value="ECO:0007669"/>
    <property type="project" value="UniProtKB-SubCell"/>
</dbReference>
<comment type="caution">
    <text evidence="10">The sequence shown here is derived from an EMBL/GenBank/DDBJ whole genome shotgun (WGS) entry which is preliminary data.</text>
</comment>
<dbReference type="EMBL" id="JAGTXO010000002">
    <property type="protein sequence ID" value="KAG8469680.1"/>
    <property type="molecule type" value="Genomic_DNA"/>
</dbReference>
<dbReference type="PROSITE" id="PS50294">
    <property type="entry name" value="WD_REPEATS_REGION"/>
    <property type="match status" value="1"/>
</dbReference>
<comment type="subcellular location">
    <subcellularLocation>
        <location evidence="6">Nucleus</location>
        <location evidence="6">Nucleolus</location>
    </subcellularLocation>
    <subcellularLocation>
        <location evidence="6">Nucleus</location>
        <location evidence="6">Nucleoplasm</location>
    </subcellularLocation>
</comment>
<dbReference type="Proteomes" id="UP000751190">
    <property type="component" value="Unassembled WGS sequence"/>
</dbReference>
<dbReference type="GO" id="GO:0000466">
    <property type="term" value="P:maturation of 5.8S rRNA from tricistronic rRNA transcript (SSU-rRNA, 5.8S rRNA, LSU-rRNA)"/>
    <property type="evidence" value="ECO:0007669"/>
    <property type="project" value="UniProtKB-UniRule"/>
</dbReference>
<evidence type="ECO:0000313" key="11">
    <source>
        <dbReference type="Proteomes" id="UP000751190"/>
    </source>
</evidence>
<dbReference type="Gene3D" id="2.130.10.10">
    <property type="entry name" value="YVTN repeat-like/Quinoprotein amine dehydrogenase"/>
    <property type="match status" value="1"/>
</dbReference>
<gene>
    <name evidence="10" type="ORF">KFE25_006135</name>
</gene>
<dbReference type="GO" id="GO:0030687">
    <property type="term" value="C:preribosome, large subunit precursor"/>
    <property type="evidence" value="ECO:0007669"/>
    <property type="project" value="UniProtKB-UniRule"/>
</dbReference>
<accession>A0A8J5XXD5</accession>
<feature type="repeat" description="WD" evidence="7">
    <location>
        <begin position="342"/>
        <end position="383"/>
    </location>
</feature>